<dbReference type="GO" id="GO:0005886">
    <property type="term" value="C:plasma membrane"/>
    <property type="evidence" value="ECO:0007669"/>
    <property type="project" value="TreeGrafter"/>
</dbReference>
<dbReference type="GO" id="GO:0098703">
    <property type="term" value="P:calcium ion import across plasma membrane"/>
    <property type="evidence" value="ECO:0007669"/>
    <property type="project" value="TreeGrafter"/>
</dbReference>
<dbReference type="Proteomes" id="UP000232722">
    <property type="component" value="Unassembled WGS sequence"/>
</dbReference>
<evidence type="ECO:0000313" key="8">
    <source>
        <dbReference type="EMBL" id="PKB99440.1"/>
    </source>
</evidence>
<dbReference type="EMBL" id="LLXJ01002191">
    <property type="protein sequence ID" value="PKB99440.1"/>
    <property type="molecule type" value="Genomic_DNA"/>
</dbReference>
<proteinExistence type="predicted"/>
<evidence type="ECO:0000256" key="6">
    <source>
        <dbReference type="SAM" id="Phobius"/>
    </source>
</evidence>
<reference evidence="8 9" key="2">
    <citation type="submission" date="2017-09" db="EMBL/GenBank/DDBJ databases">
        <title>Extensive intraspecific genome diversity in a model arbuscular mycorrhizal fungus.</title>
        <authorList>
            <person name="Chen E.C."/>
            <person name="Morin E."/>
            <person name="Beaudet D."/>
            <person name="Noel J."/>
            <person name="Ndikumana S."/>
            <person name="Charron P."/>
            <person name="St-Onge C."/>
            <person name="Giorgi J."/>
            <person name="Grigoriev I.V."/>
            <person name="Roux C."/>
            <person name="Martin F.M."/>
            <person name="Corradi N."/>
        </authorList>
    </citation>
    <scope>NUCLEOTIDE SEQUENCE [LARGE SCALE GENOMIC DNA]</scope>
    <source>
        <strain evidence="8 9">A5</strain>
    </source>
</reference>
<dbReference type="InterPro" id="IPR024862">
    <property type="entry name" value="TRPV"/>
</dbReference>
<feature type="transmembrane region" description="Helical" evidence="6">
    <location>
        <begin position="918"/>
        <end position="938"/>
    </location>
</feature>
<keyword evidence="2 6" id="KW-0812">Transmembrane</keyword>
<organism evidence="8 9">
    <name type="scientific">Rhizophagus irregularis</name>
    <dbReference type="NCBI Taxonomy" id="588596"/>
    <lineage>
        <taxon>Eukaryota</taxon>
        <taxon>Fungi</taxon>
        <taxon>Fungi incertae sedis</taxon>
        <taxon>Mucoromycota</taxon>
        <taxon>Glomeromycotina</taxon>
        <taxon>Glomeromycetes</taxon>
        <taxon>Glomerales</taxon>
        <taxon>Glomeraceae</taxon>
        <taxon>Rhizophagus</taxon>
    </lineage>
</organism>
<dbReference type="VEuPathDB" id="FungiDB:RhiirFUN_021442"/>
<dbReference type="InterPro" id="IPR005821">
    <property type="entry name" value="Ion_trans_dom"/>
</dbReference>
<evidence type="ECO:0000259" key="7">
    <source>
        <dbReference type="Pfam" id="PF00520"/>
    </source>
</evidence>
<evidence type="ECO:0000256" key="5">
    <source>
        <dbReference type="ARBA" id="ARBA00023136"/>
    </source>
</evidence>
<feature type="transmembrane region" description="Helical" evidence="6">
    <location>
        <begin position="1112"/>
        <end position="1132"/>
    </location>
</feature>
<dbReference type="VEuPathDB" id="FungiDB:FUN_015563"/>
<evidence type="ECO:0000256" key="3">
    <source>
        <dbReference type="ARBA" id="ARBA00022737"/>
    </source>
</evidence>
<feature type="domain" description="Ion transport" evidence="7">
    <location>
        <begin position="921"/>
        <end position="1143"/>
    </location>
</feature>
<dbReference type="PANTHER" id="PTHR10582">
    <property type="entry name" value="TRANSIENT RECEPTOR POTENTIAL ION CHANNEL PROTEIN"/>
    <property type="match status" value="1"/>
</dbReference>
<keyword evidence="3" id="KW-0677">Repeat</keyword>
<dbReference type="SUPFAM" id="SSF69322">
    <property type="entry name" value="Tricorn protease domain 2"/>
    <property type="match status" value="1"/>
</dbReference>
<comment type="caution">
    <text evidence="8">The sequence shown here is derived from an EMBL/GenBank/DDBJ whole genome shotgun (WGS) entry which is preliminary data.</text>
</comment>
<feature type="transmembrane region" description="Helical" evidence="6">
    <location>
        <begin position="877"/>
        <end position="898"/>
    </location>
</feature>
<name>A0A2N0NXY9_9GLOM</name>
<feature type="transmembrane region" description="Helical" evidence="6">
    <location>
        <begin position="950"/>
        <end position="971"/>
    </location>
</feature>
<protein>
    <recommendedName>
        <fullName evidence="7">Ion transport domain-containing protein</fullName>
    </recommendedName>
</protein>
<feature type="transmembrane region" description="Helical" evidence="6">
    <location>
        <begin position="987"/>
        <end position="1007"/>
    </location>
</feature>
<keyword evidence="5 6" id="KW-0472">Membrane</keyword>
<evidence type="ECO:0000256" key="4">
    <source>
        <dbReference type="ARBA" id="ARBA00022989"/>
    </source>
</evidence>
<feature type="transmembrane region" description="Helical" evidence="6">
    <location>
        <begin position="146"/>
        <end position="164"/>
    </location>
</feature>
<evidence type="ECO:0000256" key="2">
    <source>
        <dbReference type="ARBA" id="ARBA00022692"/>
    </source>
</evidence>
<dbReference type="AlphaFoldDB" id="A0A2N0NXY9"/>
<dbReference type="VEuPathDB" id="FungiDB:RhiirA1_457209"/>
<evidence type="ECO:0000256" key="1">
    <source>
        <dbReference type="ARBA" id="ARBA00004141"/>
    </source>
</evidence>
<gene>
    <name evidence="8" type="ORF">RhiirA5_429693</name>
</gene>
<sequence>MSNDIERGDQSHHTYGEEITYVAISPDGSIVATFNPYGSSILITKVVTSEAPTNEKTEIRFDRKNFFEKVPSNILGWSLAVSDIVGTENNIGLIAFSCITHEDMNSMSGILTRRRVLYSNKIVRYYPLYVGIFTLTDTLMPFGFDAILTGFCALVFCNNYACLLESKKKILSDSHSIRNYVTNKEDLQKLPNFGKGVIKLFKFSFDNINNNNANDDTIGNANNNDGDTSIYKCGFGGAIGFIKNSRNPSNCATLICMNCLEVQVIYTKLNKLNIIACEENDFILPENLREELISVNDAYHNWKYLLKSRYQEFLMVITRNYQQTPYIEIYNINTSQLVNNFHGCCGDEDFLDLNNNKPGIFAISTDSRLFAYSYGDNIITIYLMESGLEVVSKKFDNVYKIKFLEFIKKDKQLFIIEEDKNSDVEFHIWLMSGCLNDYFPISRNDITLSDNDISTLSEYDEYYHALAKANGKIVTLEKYNEDRFKVLSDISIKAAIFGENDNIIDEHMHEYYSYYSQDLEPWNKNFYIFGRFLNNDKRFLLIFGRNSIQLWKSKSQNFKDFKDFKNFDNSNLVYIFIGGTKPMRGYKFQIDDDMVTIITHACESLEYLYNHKHVKGIKSHKKFVNGIINIIKDFIKRYPDNWKLMEVQYPLMTYLIRSRSFPLIKHILFENAEKLHRPQNKYNILELALKLCKGQDAVMLAYLLEYYCDNSMTHVGWMINVTKILPELPANYVELLYYKPCFGGIKYNFPNKRFKELSFGENSLNLKVYMPLTQLKTTKSFSFLKYKIIGDEELHNIYMVPLLNFTTHDTKIEEKSRGKVKTILHWLRKALFPPNYKNLGDNELSPYLRIKKNKGSFFNVPVMEAVIISRWEQTRNYWMIPLLLYIIFLCSFASLSIYSDINFEFGYLSYFLYYVDSIIPDMINTGIFYYAGIYLLIIEFTQMKKYRAKYFTLFNIFDLCSIILGIIVFTLKLVKSPDETNTIKGEVIVILMTVTTLILWIEMLFWLRLFSNIAINIYIFGNILRKIISFFAFMFILIIGFGHSMLVLLGNPSLLKLSPSASTFTLNNGTTNFTLTEESPDNPFGTIWDAIISTYSWNTIDLNSYNYWPLKLFAFFANIILVLVLLNMIIALMNDAFNKAKEDGKLGLLMYRSELINDFERLNDPFFSELVYNNSNDSPYICFYRNPDLMKKWITKSQELKDTKLYSWYNDNVDEEEITFDDGVDINTWYTFITSEASQNSTSSSSSTPDHLTLWF</sequence>
<feature type="transmembrane region" description="Helical" evidence="6">
    <location>
        <begin position="1027"/>
        <end position="1049"/>
    </location>
</feature>
<evidence type="ECO:0000313" key="9">
    <source>
        <dbReference type="Proteomes" id="UP000232722"/>
    </source>
</evidence>
<dbReference type="Pfam" id="PF00520">
    <property type="entry name" value="Ion_trans"/>
    <property type="match status" value="1"/>
</dbReference>
<dbReference type="PANTHER" id="PTHR10582:SF2">
    <property type="entry name" value="INACTIVE"/>
    <property type="match status" value="1"/>
</dbReference>
<dbReference type="GO" id="GO:0005216">
    <property type="term" value="F:monoatomic ion channel activity"/>
    <property type="evidence" value="ECO:0007669"/>
    <property type="project" value="InterPro"/>
</dbReference>
<comment type="subcellular location">
    <subcellularLocation>
        <location evidence="1">Membrane</location>
        <topology evidence="1">Multi-pass membrane protein</topology>
    </subcellularLocation>
</comment>
<keyword evidence="4 6" id="KW-1133">Transmembrane helix</keyword>
<feature type="transmembrane region" description="Helical" evidence="6">
    <location>
        <begin position="122"/>
        <end position="140"/>
    </location>
</feature>
<reference evidence="8 9" key="1">
    <citation type="submission" date="2016-04" db="EMBL/GenBank/DDBJ databases">
        <title>Genome analyses suggest a sexual origin of heterokaryosis in a supposedly ancient asexual fungus.</title>
        <authorList>
            <person name="Ropars J."/>
            <person name="Sedzielewska K."/>
            <person name="Noel J."/>
            <person name="Charron P."/>
            <person name="Farinelli L."/>
            <person name="Marton T."/>
            <person name="Kruger M."/>
            <person name="Pelin A."/>
            <person name="Brachmann A."/>
            <person name="Corradi N."/>
        </authorList>
    </citation>
    <scope>NUCLEOTIDE SEQUENCE [LARGE SCALE GENOMIC DNA]</scope>
    <source>
        <strain evidence="8 9">A5</strain>
    </source>
</reference>
<accession>A0A2N0NXY9</accession>